<name>A0A286G385_9PROT</name>
<reference evidence="9 10" key="1">
    <citation type="submission" date="2017-09" db="EMBL/GenBank/DDBJ databases">
        <authorList>
            <person name="Ehlers B."/>
            <person name="Leendertz F.H."/>
        </authorList>
    </citation>
    <scope>NUCLEOTIDE SEQUENCE [LARGE SCALE GENOMIC DNA]</scope>
    <source>
        <strain evidence="9 10">USBA 140</strain>
    </source>
</reference>
<dbReference type="GO" id="GO:0003697">
    <property type="term" value="F:single-stranded DNA binding"/>
    <property type="evidence" value="ECO:0007669"/>
    <property type="project" value="InterPro"/>
</dbReference>
<evidence type="ECO:0000313" key="9">
    <source>
        <dbReference type="EMBL" id="SOD89953.1"/>
    </source>
</evidence>
<accession>A0A286G385</accession>
<evidence type="ECO:0000256" key="3">
    <source>
        <dbReference type="ARBA" id="ARBA00022763"/>
    </source>
</evidence>
<evidence type="ECO:0000256" key="2">
    <source>
        <dbReference type="ARBA" id="ARBA00022670"/>
    </source>
</evidence>
<dbReference type="InterPro" id="IPR003738">
    <property type="entry name" value="SRAP"/>
</dbReference>
<evidence type="ECO:0000256" key="4">
    <source>
        <dbReference type="ARBA" id="ARBA00022801"/>
    </source>
</evidence>
<dbReference type="AlphaFoldDB" id="A0A286G385"/>
<dbReference type="PANTHER" id="PTHR13604:SF0">
    <property type="entry name" value="ABASIC SITE PROCESSING PROTEIN HMCES"/>
    <property type="match status" value="1"/>
</dbReference>
<keyword evidence="6" id="KW-0238">DNA-binding</keyword>
<keyword evidence="5" id="KW-0190">Covalent protein-DNA linkage</keyword>
<comment type="similarity">
    <text evidence="1 8">Belongs to the SOS response-associated peptidase family.</text>
</comment>
<dbReference type="Proteomes" id="UP000219621">
    <property type="component" value="Unassembled WGS sequence"/>
</dbReference>
<dbReference type="EMBL" id="OCNJ01000001">
    <property type="protein sequence ID" value="SOD89953.1"/>
    <property type="molecule type" value="Genomic_DNA"/>
</dbReference>
<dbReference type="GO" id="GO:0016829">
    <property type="term" value="F:lyase activity"/>
    <property type="evidence" value="ECO:0007669"/>
    <property type="project" value="UniProtKB-KW"/>
</dbReference>
<dbReference type="InterPro" id="IPR036590">
    <property type="entry name" value="SRAP-like"/>
</dbReference>
<dbReference type="OrthoDB" id="9782620at2"/>
<dbReference type="Pfam" id="PF02586">
    <property type="entry name" value="SRAP"/>
    <property type="match status" value="1"/>
</dbReference>
<dbReference type="SUPFAM" id="SSF143081">
    <property type="entry name" value="BB1717-like"/>
    <property type="match status" value="1"/>
</dbReference>
<keyword evidence="4 8" id="KW-0378">Hydrolase</keyword>
<dbReference type="PANTHER" id="PTHR13604">
    <property type="entry name" value="DC12-RELATED"/>
    <property type="match status" value="1"/>
</dbReference>
<dbReference type="GO" id="GO:0106300">
    <property type="term" value="P:protein-DNA covalent cross-linking repair"/>
    <property type="evidence" value="ECO:0007669"/>
    <property type="project" value="InterPro"/>
</dbReference>
<evidence type="ECO:0000256" key="5">
    <source>
        <dbReference type="ARBA" id="ARBA00023124"/>
    </source>
</evidence>
<evidence type="ECO:0000256" key="7">
    <source>
        <dbReference type="ARBA" id="ARBA00023239"/>
    </source>
</evidence>
<evidence type="ECO:0000256" key="6">
    <source>
        <dbReference type="ARBA" id="ARBA00023125"/>
    </source>
</evidence>
<organism evidence="9 10">
    <name type="scientific">Caenispirillum bisanense</name>
    <dbReference type="NCBI Taxonomy" id="414052"/>
    <lineage>
        <taxon>Bacteria</taxon>
        <taxon>Pseudomonadati</taxon>
        <taxon>Pseudomonadota</taxon>
        <taxon>Alphaproteobacteria</taxon>
        <taxon>Rhodospirillales</taxon>
        <taxon>Novispirillaceae</taxon>
        <taxon>Caenispirillum</taxon>
    </lineage>
</organism>
<keyword evidence="3" id="KW-0227">DNA damage</keyword>
<keyword evidence="10" id="KW-1185">Reference proteome</keyword>
<gene>
    <name evidence="9" type="ORF">SAMN05421508_101391</name>
</gene>
<dbReference type="RefSeq" id="WP_097277282.1">
    <property type="nucleotide sequence ID" value="NZ_OCNJ01000001.1"/>
</dbReference>
<keyword evidence="2 8" id="KW-0645">Protease</keyword>
<evidence type="ECO:0000256" key="1">
    <source>
        <dbReference type="ARBA" id="ARBA00008136"/>
    </source>
</evidence>
<proteinExistence type="inferred from homology"/>
<dbReference type="GO" id="GO:0008233">
    <property type="term" value="F:peptidase activity"/>
    <property type="evidence" value="ECO:0007669"/>
    <property type="project" value="UniProtKB-KW"/>
</dbReference>
<sequence length="203" mass="22260">MCSRYALNCAPIDLMSRFDLTAAPRAPLPIPEIRPTDAAPVKGRKDFLLRKRFGIPSPRDGKPLINARSETLTEKPTFRRLLTNRVLVPATAYFEWRKDGKLRHRNTIAPGQGDPEPSGEVALFAFAALTDGEFFTIITCAPAASIAAVHDRMPVVLPREAEEAWLSDLPFDAVADLLRPYEGAITAVEDAPAPPPRGDLFGD</sequence>
<evidence type="ECO:0000256" key="8">
    <source>
        <dbReference type="RuleBase" id="RU364100"/>
    </source>
</evidence>
<evidence type="ECO:0000313" key="10">
    <source>
        <dbReference type="Proteomes" id="UP000219621"/>
    </source>
</evidence>
<dbReference type="GO" id="GO:0006508">
    <property type="term" value="P:proteolysis"/>
    <property type="evidence" value="ECO:0007669"/>
    <property type="project" value="UniProtKB-KW"/>
</dbReference>
<dbReference type="EC" id="3.4.-.-" evidence="8"/>
<protein>
    <recommendedName>
        <fullName evidence="8">Abasic site processing protein</fullName>
        <ecNumber evidence="8">3.4.-.-</ecNumber>
    </recommendedName>
</protein>
<keyword evidence="7" id="KW-0456">Lyase</keyword>
<dbReference type="Gene3D" id="3.90.1680.10">
    <property type="entry name" value="SOS response associated peptidase-like"/>
    <property type="match status" value="1"/>
</dbReference>